<organism evidence="2 3">
    <name type="scientific">Psophocarpus tetragonolobus</name>
    <name type="common">Winged bean</name>
    <name type="synonym">Dolichos tetragonolobus</name>
    <dbReference type="NCBI Taxonomy" id="3891"/>
    <lineage>
        <taxon>Eukaryota</taxon>
        <taxon>Viridiplantae</taxon>
        <taxon>Streptophyta</taxon>
        <taxon>Embryophyta</taxon>
        <taxon>Tracheophyta</taxon>
        <taxon>Spermatophyta</taxon>
        <taxon>Magnoliopsida</taxon>
        <taxon>eudicotyledons</taxon>
        <taxon>Gunneridae</taxon>
        <taxon>Pentapetalae</taxon>
        <taxon>rosids</taxon>
        <taxon>fabids</taxon>
        <taxon>Fabales</taxon>
        <taxon>Fabaceae</taxon>
        <taxon>Papilionoideae</taxon>
        <taxon>50 kb inversion clade</taxon>
        <taxon>NPAAA clade</taxon>
        <taxon>indigoferoid/millettioid clade</taxon>
        <taxon>Phaseoleae</taxon>
        <taxon>Psophocarpus</taxon>
    </lineage>
</organism>
<evidence type="ECO:0008006" key="4">
    <source>
        <dbReference type="Google" id="ProtNLM"/>
    </source>
</evidence>
<name>A0AAN9SJR8_PSOTE</name>
<accession>A0AAN9SJR8</accession>
<feature type="chain" id="PRO_5042912619" description="Secreted protein" evidence="1">
    <location>
        <begin position="17"/>
        <end position="87"/>
    </location>
</feature>
<dbReference type="EMBL" id="JAYMYS010000004">
    <property type="protein sequence ID" value="KAK7397505.1"/>
    <property type="molecule type" value="Genomic_DNA"/>
</dbReference>
<evidence type="ECO:0000313" key="2">
    <source>
        <dbReference type="EMBL" id="KAK7397505.1"/>
    </source>
</evidence>
<feature type="signal peptide" evidence="1">
    <location>
        <begin position="1"/>
        <end position="16"/>
    </location>
</feature>
<dbReference type="AlphaFoldDB" id="A0AAN9SJR8"/>
<gene>
    <name evidence="2" type="ORF">VNO78_18680</name>
</gene>
<sequence>MLFPFLLLSRMDVVFGAFLPCQRLSVGEISIEKFRWMQKTTIVNISVQAVYYSFVRKQKLVTRVSVQAVYYSFVRKQKLVTRAVLLT</sequence>
<keyword evidence="1" id="KW-0732">Signal</keyword>
<keyword evidence="3" id="KW-1185">Reference proteome</keyword>
<reference evidence="2 3" key="1">
    <citation type="submission" date="2024-01" db="EMBL/GenBank/DDBJ databases">
        <title>The genomes of 5 underutilized Papilionoideae crops provide insights into root nodulation and disease resistanc.</title>
        <authorList>
            <person name="Jiang F."/>
        </authorList>
    </citation>
    <scope>NUCLEOTIDE SEQUENCE [LARGE SCALE GENOMIC DNA]</scope>
    <source>
        <strain evidence="2">DUOXIRENSHENG_FW03</strain>
        <tissue evidence="2">Leaves</tissue>
    </source>
</reference>
<evidence type="ECO:0000313" key="3">
    <source>
        <dbReference type="Proteomes" id="UP001386955"/>
    </source>
</evidence>
<evidence type="ECO:0000256" key="1">
    <source>
        <dbReference type="SAM" id="SignalP"/>
    </source>
</evidence>
<comment type="caution">
    <text evidence="2">The sequence shown here is derived from an EMBL/GenBank/DDBJ whole genome shotgun (WGS) entry which is preliminary data.</text>
</comment>
<dbReference type="Proteomes" id="UP001386955">
    <property type="component" value="Unassembled WGS sequence"/>
</dbReference>
<proteinExistence type="predicted"/>
<protein>
    <recommendedName>
        <fullName evidence="4">Secreted protein</fullName>
    </recommendedName>
</protein>